<protein>
    <submittedName>
        <fullName evidence="1">Uncharacterized protein</fullName>
    </submittedName>
</protein>
<keyword evidence="2" id="KW-1185">Reference proteome</keyword>
<dbReference type="Ensembl" id="ENSZLMT00000001632.1">
    <property type="protein sequence ID" value="ENSZLMP00000001562.1"/>
    <property type="gene ID" value="ENSZLMG00000001199.1"/>
</dbReference>
<sequence>MEALLPLHKTQSPCFHLQTQAANEDTVTCTTPQTFRIFPPMPLPRATLIPCFSNSVTTPSPIPNAFNLLMMITIMLKSVF</sequence>
<reference evidence="1" key="2">
    <citation type="submission" date="2025-09" db="UniProtKB">
        <authorList>
            <consortium name="Ensembl"/>
        </authorList>
    </citation>
    <scope>IDENTIFICATION</scope>
</reference>
<dbReference type="AlphaFoldDB" id="A0A8D2NNG0"/>
<accession>A0A8D2NNG0</accession>
<name>A0A8D2NNG0_ZOSLA</name>
<proteinExistence type="predicted"/>
<dbReference type="Proteomes" id="UP000694401">
    <property type="component" value="Unassembled WGS sequence"/>
</dbReference>
<evidence type="ECO:0000313" key="1">
    <source>
        <dbReference type="Ensembl" id="ENSZLMP00000001562.1"/>
    </source>
</evidence>
<reference evidence="1" key="1">
    <citation type="submission" date="2025-08" db="UniProtKB">
        <authorList>
            <consortium name="Ensembl"/>
        </authorList>
    </citation>
    <scope>IDENTIFICATION</scope>
</reference>
<evidence type="ECO:0000313" key="2">
    <source>
        <dbReference type="Proteomes" id="UP000694401"/>
    </source>
</evidence>
<organism evidence="1 2">
    <name type="scientific">Zosterops lateralis melanops</name>
    <dbReference type="NCBI Taxonomy" id="1220523"/>
    <lineage>
        <taxon>Eukaryota</taxon>
        <taxon>Metazoa</taxon>
        <taxon>Chordata</taxon>
        <taxon>Craniata</taxon>
        <taxon>Vertebrata</taxon>
        <taxon>Euteleostomi</taxon>
        <taxon>Archelosauria</taxon>
        <taxon>Archosauria</taxon>
        <taxon>Dinosauria</taxon>
        <taxon>Saurischia</taxon>
        <taxon>Theropoda</taxon>
        <taxon>Coelurosauria</taxon>
        <taxon>Aves</taxon>
        <taxon>Neognathae</taxon>
        <taxon>Neoaves</taxon>
        <taxon>Telluraves</taxon>
        <taxon>Australaves</taxon>
        <taxon>Passeriformes</taxon>
        <taxon>Sylvioidea</taxon>
        <taxon>Zosteropidae</taxon>
        <taxon>Zosterops</taxon>
    </lineage>
</organism>